<reference evidence="9 10" key="1">
    <citation type="submission" date="2016-10" db="EMBL/GenBank/DDBJ databases">
        <title>Complete genome sequences of three Cupriavidus strains isolated from various Malaysian environments.</title>
        <authorList>
            <person name="Abdullah A.A.-A."/>
            <person name="Shafie N.A.H."/>
            <person name="Lau N.S."/>
        </authorList>
    </citation>
    <scope>NUCLEOTIDE SEQUENCE [LARGE SCALE GENOMIC DNA]</scope>
    <source>
        <strain evidence="9 10">USMAA1020</strain>
    </source>
</reference>
<dbReference type="SMART" id="SM00382">
    <property type="entry name" value="AAA"/>
    <property type="match status" value="1"/>
</dbReference>
<keyword evidence="10" id="KW-1185">Reference proteome</keyword>
<evidence type="ECO:0000256" key="6">
    <source>
        <dbReference type="ARBA" id="ARBA00022840"/>
    </source>
</evidence>
<dbReference type="GO" id="GO:0005524">
    <property type="term" value="F:ATP binding"/>
    <property type="evidence" value="ECO:0007669"/>
    <property type="project" value="UniProtKB-KW"/>
</dbReference>
<dbReference type="PANTHER" id="PTHR42788:SF19">
    <property type="entry name" value="ALIPHATIC SULFONATES IMPORT ATP-BINDING PROTEIN SSUB 2"/>
    <property type="match status" value="1"/>
</dbReference>
<accession>A0ABM7DMK4</accession>
<evidence type="ECO:0000256" key="2">
    <source>
        <dbReference type="ARBA" id="ARBA00022448"/>
    </source>
</evidence>
<feature type="compositionally biased region" description="Low complexity" evidence="7">
    <location>
        <begin position="258"/>
        <end position="267"/>
    </location>
</feature>
<evidence type="ECO:0000313" key="9">
    <source>
        <dbReference type="EMBL" id="AOZ09412.1"/>
    </source>
</evidence>
<dbReference type="RefSeq" id="WP_071072021.1">
    <property type="nucleotide sequence ID" value="NZ_CP017755.1"/>
</dbReference>
<evidence type="ECO:0000256" key="4">
    <source>
        <dbReference type="ARBA" id="ARBA00022519"/>
    </source>
</evidence>
<evidence type="ECO:0000256" key="7">
    <source>
        <dbReference type="SAM" id="MobiDB-lite"/>
    </source>
</evidence>
<dbReference type="Proteomes" id="UP000177515">
    <property type="component" value="Chromosome 2"/>
</dbReference>
<dbReference type="PROSITE" id="PS50893">
    <property type="entry name" value="ABC_TRANSPORTER_2"/>
    <property type="match status" value="1"/>
</dbReference>
<dbReference type="EMBL" id="CP017755">
    <property type="protein sequence ID" value="AOZ09412.1"/>
    <property type="molecule type" value="Genomic_DNA"/>
</dbReference>
<comment type="similarity">
    <text evidence="1">Belongs to the ABC transporter superfamily.</text>
</comment>
<dbReference type="InterPro" id="IPR003593">
    <property type="entry name" value="AAA+_ATPase"/>
</dbReference>
<keyword evidence="2" id="KW-0813">Transport</keyword>
<dbReference type="PROSITE" id="PS00211">
    <property type="entry name" value="ABC_TRANSPORTER_1"/>
    <property type="match status" value="1"/>
</dbReference>
<keyword evidence="4" id="KW-0997">Cell inner membrane</keyword>
<evidence type="ECO:0000256" key="3">
    <source>
        <dbReference type="ARBA" id="ARBA00022475"/>
    </source>
</evidence>
<sequence>MSTVRLQAEGLALHYGTDRAPALFAGVGLTLRPGEIVSLIGPSGAGKSTLLRVLAGLQPATRGSVRLDGELLGGPHPGVAVAFQDPCLLPWLTVGQNAGFGLDFRHQPPSSRHERQARVAQMLDAVGLGHALHLFPAQLSGGMAQRVALARCLARQPRVLLLDEPFGALDEVTRAHMQALLRQLVGAGAGPRRPAVLLITHDLDEALLLSDRIVLLGGTPARIVQEWTVTLPHPREASVEALGELRVGLVKALRQAMPPRRAPSASPLTEPLEEHYVPGTDLAA</sequence>
<protein>
    <submittedName>
        <fullName evidence="9">ABC transporter ATP-binding protein</fullName>
    </submittedName>
</protein>
<organism evidence="9 10">
    <name type="scientific">Cupriavidus malaysiensis</name>
    <dbReference type="NCBI Taxonomy" id="367825"/>
    <lineage>
        <taxon>Bacteria</taxon>
        <taxon>Pseudomonadati</taxon>
        <taxon>Pseudomonadota</taxon>
        <taxon>Betaproteobacteria</taxon>
        <taxon>Burkholderiales</taxon>
        <taxon>Burkholderiaceae</taxon>
        <taxon>Cupriavidus</taxon>
    </lineage>
</organism>
<keyword evidence="6 9" id="KW-0067">ATP-binding</keyword>
<gene>
    <name evidence="9" type="ORF">BKK80_26950</name>
</gene>
<dbReference type="CDD" id="cd03293">
    <property type="entry name" value="ABC_NrtD_SsuB_transporters"/>
    <property type="match status" value="1"/>
</dbReference>
<dbReference type="PANTHER" id="PTHR42788">
    <property type="entry name" value="TAURINE IMPORT ATP-BINDING PROTEIN-RELATED"/>
    <property type="match status" value="1"/>
</dbReference>
<evidence type="ECO:0000256" key="5">
    <source>
        <dbReference type="ARBA" id="ARBA00022741"/>
    </source>
</evidence>
<name>A0ABM7DMK4_9BURK</name>
<keyword evidence="4" id="KW-0472">Membrane</keyword>
<dbReference type="Gene3D" id="3.40.50.300">
    <property type="entry name" value="P-loop containing nucleotide triphosphate hydrolases"/>
    <property type="match status" value="1"/>
</dbReference>
<feature type="region of interest" description="Disordered" evidence="7">
    <location>
        <begin position="258"/>
        <end position="284"/>
    </location>
</feature>
<evidence type="ECO:0000256" key="1">
    <source>
        <dbReference type="ARBA" id="ARBA00005417"/>
    </source>
</evidence>
<feature type="domain" description="ABC transporter" evidence="8">
    <location>
        <begin position="6"/>
        <end position="243"/>
    </location>
</feature>
<dbReference type="InterPro" id="IPR027417">
    <property type="entry name" value="P-loop_NTPase"/>
</dbReference>
<keyword evidence="5" id="KW-0547">Nucleotide-binding</keyword>
<keyword evidence="3" id="KW-1003">Cell membrane</keyword>
<evidence type="ECO:0000259" key="8">
    <source>
        <dbReference type="PROSITE" id="PS50893"/>
    </source>
</evidence>
<dbReference type="Pfam" id="PF00005">
    <property type="entry name" value="ABC_tran"/>
    <property type="match status" value="1"/>
</dbReference>
<dbReference type="InterPro" id="IPR017871">
    <property type="entry name" value="ABC_transporter-like_CS"/>
</dbReference>
<evidence type="ECO:0000313" key="10">
    <source>
        <dbReference type="Proteomes" id="UP000177515"/>
    </source>
</evidence>
<dbReference type="InterPro" id="IPR050166">
    <property type="entry name" value="ABC_transporter_ATP-bind"/>
</dbReference>
<dbReference type="InterPro" id="IPR003439">
    <property type="entry name" value="ABC_transporter-like_ATP-bd"/>
</dbReference>
<proteinExistence type="inferred from homology"/>
<dbReference type="SUPFAM" id="SSF52540">
    <property type="entry name" value="P-loop containing nucleoside triphosphate hydrolases"/>
    <property type="match status" value="1"/>
</dbReference>